<protein>
    <recommendedName>
        <fullName evidence="3">Recombinase RecA</fullName>
    </recommendedName>
</protein>
<accession>A0ABD5M674</accession>
<dbReference type="AlphaFoldDB" id="A0ABD5M674"/>
<sequence length="198" mass="22234">MELPIRDGETVLITGPTLSGRRRLLHQLLHTAPGESAVISTREPAGTVRSRYQRRTDGDGSELIVVDCITNALERAATDTEMTKYAQSPDNLTSIGMKFADILQQHRSDQFSVGVVNLSPLLVYTSRRDVFQFTNILTQKSTGADWPVYAAIEPRVHDTSTVHQFIPMFDTVIETRRTNSGDQELRVKKPSLTDWETF</sequence>
<proteinExistence type="predicted"/>
<dbReference type="Proteomes" id="UP001567572">
    <property type="component" value="Unassembled WGS sequence"/>
</dbReference>
<gene>
    <name evidence="1" type="ORF">ABNG04_07905</name>
</gene>
<name>A0ABD5M674_9EURY</name>
<dbReference type="Pfam" id="PF24336">
    <property type="entry name" value="DUF7504"/>
    <property type="match status" value="1"/>
</dbReference>
<dbReference type="RefSeq" id="WP_371161547.1">
    <property type="nucleotide sequence ID" value="NZ_JBEDNX010000002.1"/>
</dbReference>
<evidence type="ECO:0000313" key="1">
    <source>
        <dbReference type="EMBL" id="MEZ3163800.1"/>
    </source>
</evidence>
<dbReference type="InterPro" id="IPR027417">
    <property type="entry name" value="P-loop_NTPase"/>
</dbReference>
<reference evidence="1 2" key="1">
    <citation type="submission" date="2024-06" db="EMBL/GenBank/DDBJ databases">
        <title>Halorubrum miltondacostae sp. nov., a potential PHA producer isolated from an inland solar saltern in Rio Maior, Portugal.</title>
        <authorList>
            <person name="Albuquerque L."/>
            <person name="Viver T."/>
            <person name="Barroso C."/>
            <person name="Claudino R."/>
            <person name="Galvan M."/>
            <person name="Simoes G."/>
            <person name="Lobo Da Cunha A."/>
            <person name="Egas C."/>
        </authorList>
    </citation>
    <scope>NUCLEOTIDE SEQUENCE [LARGE SCALE GENOMIC DNA]</scope>
    <source>
        <strain evidence="1 2">RMP-11</strain>
    </source>
</reference>
<evidence type="ECO:0008006" key="3">
    <source>
        <dbReference type="Google" id="ProtNLM"/>
    </source>
</evidence>
<dbReference type="InterPro" id="IPR055927">
    <property type="entry name" value="DUF7504"/>
</dbReference>
<dbReference type="EMBL" id="JBEDNY010000002">
    <property type="protein sequence ID" value="MEZ3163800.1"/>
    <property type="molecule type" value="Genomic_DNA"/>
</dbReference>
<organism evidence="1 2">
    <name type="scientific">Halorubrum miltondacostae</name>
    <dbReference type="NCBI Taxonomy" id="3076378"/>
    <lineage>
        <taxon>Archaea</taxon>
        <taxon>Methanobacteriati</taxon>
        <taxon>Methanobacteriota</taxon>
        <taxon>Stenosarchaea group</taxon>
        <taxon>Halobacteria</taxon>
        <taxon>Halobacteriales</taxon>
        <taxon>Haloferacaceae</taxon>
        <taxon>Halorubrum</taxon>
    </lineage>
</organism>
<evidence type="ECO:0000313" key="2">
    <source>
        <dbReference type="Proteomes" id="UP001567572"/>
    </source>
</evidence>
<dbReference type="Gene3D" id="3.40.50.300">
    <property type="entry name" value="P-loop containing nucleotide triphosphate hydrolases"/>
    <property type="match status" value="1"/>
</dbReference>
<comment type="caution">
    <text evidence="1">The sequence shown here is derived from an EMBL/GenBank/DDBJ whole genome shotgun (WGS) entry which is preliminary data.</text>
</comment>
<keyword evidence="2" id="KW-1185">Reference proteome</keyword>